<dbReference type="AlphaFoldDB" id="E6Q8V2"/>
<accession>E6Q8V2</accession>
<evidence type="ECO:0000313" key="1">
    <source>
        <dbReference type="EMBL" id="CBI03628.1"/>
    </source>
</evidence>
<protein>
    <submittedName>
        <fullName evidence="1">Uncharacterized protein</fullName>
    </submittedName>
</protein>
<reference evidence="1" key="1">
    <citation type="submission" date="2009-10" db="EMBL/GenBank/DDBJ databases">
        <title>Diversity of trophic interactions inside an arsenic-rich microbial ecosystem.</title>
        <authorList>
            <person name="Bertin P.N."/>
            <person name="Heinrich-Salmeron A."/>
            <person name="Pelletier E."/>
            <person name="Goulhen-Chollet F."/>
            <person name="Arsene-Ploetze F."/>
            <person name="Gallien S."/>
            <person name="Calteau A."/>
            <person name="Vallenet D."/>
            <person name="Casiot C."/>
            <person name="Chane-Woon-Ming B."/>
            <person name="Giloteaux L."/>
            <person name="Barakat M."/>
            <person name="Bonnefoy V."/>
            <person name="Bruneel O."/>
            <person name="Chandler M."/>
            <person name="Cleiss J."/>
            <person name="Duran R."/>
            <person name="Elbaz-Poulichet F."/>
            <person name="Fonknechten N."/>
            <person name="Lauga B."/>
            <person name="Mornico D."/>
            <person name="Ortet P."/>
            <person name="Schaeffer C."/>
            <person name="Siguier P."/>
            <person name="Alexander Thil Smith A."/>
            <person name="Van Dorsselaer A."/>
            <person name="Weissenbach J."/>
            <person name="Medigue C."/>
            <person name="Le Paslier D."/>
        </authorList>
    </citation>
    <scope>NUCLEOTIDE SEQUENCE</scope>
</reference>
<comment type="caution">
    <text evidence="1">The sequence shown here is derived from an EMBL/GenBank/DDBJ whole genome shotgun (WGS) entry which is preliminary data.</text>
</comment>
<sequence>MGHYIPELSHWEEDIVIFVAQCVRLGDITVDRALEKFSDGIATRARVEDVLEQMAEFDRTVEITETGVVIHQDLSRTWSEDDQ</sequence>
<organism evidence="1">
    <name type="scientific">mine drainage metagenome</name>
    <dbReference type="NCBI Taxonomy" id="410659"/>
    <lineage>
        <taxon>unclassified sequences</taxon>
        <taxon>metagenomes</taxon>
        <taxon>ecological metagenomes</taxon>
    </lineage>
</organism>
<gene>
    <name evidence="1" type="ORF">CARN5_2958</name>
</gene>
<name>E6Q8V2_9ZZZZ</name>
<dbReference type="EMBL" id="CABP01000016">
    <property type="protein sequence ID" value="CBI03628.1"/>
    <property type="molecule type" value="Genomic_DNA"/>
</dbReference>
<proteinExistence type="predicted"/>